<feature type="compositionally biased region" description="Basic and acidic residues" evidence="1">
    <location>
        <begin position="120"/>
        <end position="176"/>
    </location>
</feature>
<evidence type="ECO:0000256" key="1">
    <source>
        <dbReference type="SAM" id="MobiDB-lite"/>
    </source>
</evidence>
<dbReference type="Proteomes" id="UP000289269">
    <property type="component" value="Unassembled WGS sequence"/>
</dbReference>
<feature type="region of interest" description="Disordered" evidence="1">
    <location>
        <begin position="117"/>
        <end position="176"/>
    </location>
</feature>
<dbReference type="EMBL" id="SCKW01000036">
    <property type="protein sequence ID" value="RWZ78087.1"/>
    <property type="molecule type" value="Genomic_DNA"/>
</dbReference>
<proteinExistence type="predicted"/>
<evidence type="ECO:0000313" key="3">
    <source>
        <dbReference type="EMBL" id="RWZ78087.1"/>
    </source>
</evidence>
<accession>A0A4V1J7B3</accession>
<protein>
    <recommendedName>
        <fullName evidence="2">DUF5667 domain-containing protein</fullName>
    </recommendedName>
</protein>
<comment type="caution">
    <text evidence="3">The sequence shown here is derived from an EMBL/GenBank/DDBJ whole genome shotgun (WGS) entry which is preliminary data.</text>
</comment>
<dbReference type="Pfam" id="PF18915">
    <property type="entry name" value="DUF5667"/>
    <property type="match status" value="1"/>
</dbReference>
<dbReference type="AlphaFoldDB" id="A0A4V1J7B3"/>
<sequence length="176" mass="19055">MKNNKTKDKSVQLLVASSAALVLTLAGLVTYSVAANVLPTNPFYSLKTAWQNAQVALTFDPAAKSRLALQQARARINEARALNNSPASQAAQTAVVPTLSRAQSALDLALIESNKVSNAQEREKIHSEISKEAESAKQEAEKHVEQPELPESEKKDAKDVSDKLDKTHQEASKTSH</sequence>
<gene>
    <name evidence="3" type="ORF">EOT04_03020</name>
</gene>
<name>A0A4V1J7B3_9BACT</name>
<organism evidence="3 4">
    <name type="scientific">Candidatus Chaera renei</name>
    <dbReference type="NCBI Taxonomy" id="2506947"/>
    <lineage>
        <taxon>Bacteria</taxon>
        <taxon>Candidatus Saccharimonadota</taxon>
        <taxon>Candidatus Saccharimonadia</taxon>
        <taxon>Candidatus Saccharimonadales</taxon>
        <taxon>Candidatus Saccharimonadaceae</taxon>
        <taxon>Candidatus Chaera</taxon>
    </lineage>
</organism>
<reference evidence="3" key="1">
    <citation type="submission" date="2019-01" db="EMBL/GenBank/DDBJ databases">
        <title>Genomic signatures and co-occurrence patterns of the ultra-small Saccharimodia (Patescibacteria phylum) suggest a symbiotic lifestyle.</title>
        <authorList>
            <person name="Lemos L."/>
            <person name="Medeiros J."/>
            <person name="Andreote F."/>
            <person name="Fernandes G."/>
            <person name="Varani A."/>
            <person name="Oliveira G."/>
            <person name="Pylro V."/>
        </authorList>
    </citation>
    <scope>NUCLEOTIDE SEQUENCE [LARGE SCALE GENOMIC DNA]</scope>
    <source>
        <strain evidence="3">AMD01</strain>
    </source>
</reference>
<evidence type="ECO:0000259" key="2">
    <source>
        <dbReference type="Pfam" id="PF18915"/>
    </source>
</evidence>
<keyword evidence="4" id="KW-1185">Reference proteome</keyword>
<feature type="domain" description="DUF5667" evidence="2">
    <location>
        <begin position="37"/>
        <end position="131"/>
    </location>
</feature>
<dbReference type="InterPro" id="IPR043725">
    <property type="entry name" value="DUF5667"/>
</dbReference>
<evidence type="ECO:0000313" key="4">
    <source>
        <dbReference type="Proteomes" id="UP000289269"/>
    </source>
</evidence>